<feature type="compositionally biased region" description="Acidic residues" evidence="1">
    <location>
        <begin position="415"/>
        <end position="424"/>
    </location>
</feature>
<organism evidence="3 4">
    <name type="scientific">Sitophilus oryzae</name>
    <name type="common">Rice weevil</name>
    <name type="synonym">Curculio oryzae</name>
    <dbReference type="NCBI Taxonomy" id="7048"/>
    <lineage>
        <taxon>Eukaryota</taxon>
        <taxon>Metazoa</taxon>
        <taxon>Ecdysozoa</taxon>
        <taxon>Arthropoda</taxon>
        <taxon>Hexapoda</taxon>
        <taxon>Insecta</taxon>
        <taxon>Pterygota</taxon>
        <taxon>Neoptera</taxon>
        <taxon>Endopterygota</taxon>
        <taxon>Coleoptera</taxon>
        <taxon>Polyphaga</taxon>
        <taxon>Cucujiformia</taxon>
        <taxon>Curculionidae</taxon>
        <taxon>Dryophthorinae</taxon>
        <taxon>Sitophilus</taxon>
    </lineage>
</organism>
<dbReference type="GeneID" id="115887488"/>
<feature type="compositionally biased region" description="Acidic residues" evidence="1">
    <location>
        <begin position="348"/>
        <end position="379"/>
    </location>
</feature>
<gene>
    <name evidence="4" type="primary">LOC115887488</name>
</gene>
<evidence type="ECO:0000256" key="1">
    <source>
        <dbReference type="SAM" id="MobiDB-lite"/>
    </source>
</evidence>
<dbReference type="KEGG" id="soy:115887488"/>
<feature type="transmembrane region" description="Helical" evidence="2">
    <location>
        <begin position="35"/>
        <end position="54"/>
    </location>
</feature>
<keyword evidence="2" id="KW-0812">Transmembrane</keyword>
<proteinExistence type="predicted"/>
<feature type="transmembrane region" description="Helical" evidence="2">
    <location>
        <begin position="113"/>
        <end position="133"/>
    </location>
</feature>
<protein>
    <submittedName>
        <fullName evidence="4">Uncharacterized protein LOC115887488 isoform X1</fullName>
    </submittedName>
</protein>
<evidence type="ECO:0000313" key="4">
    <source>
        <dbReference type="RefSeq" id="XP_030762802.1"/>
    </source>
</evidence>
<dbReference type="Proteomes" id="UP000504635">
    <property type="component" value="Unplaced"/>
</dbReference>
<dbReference type="RefSeq" id="XP_030762802.1">
    <property type="nucleotide sequence ID" value="XM_030906942.1"/>
</dbReference>
<sequence length="424" mass="50145">MSQTVYEMLAFELTPVPRAISDLIGIKINSGVWNGALWIFLIWSVFHLAFDVSFNKILRRNDYKPHICSRLTNSLWLLVTYIFFFSYFLKLVLKYHLDVFNWKSKFLQPFSNAPADISVGILVLSMFYLHMLLYQITRLDKSESVLRYFLMFTIYTIYYSSGKIEMPLVLAVFISGAEILTELIRVVFCLLTEIDTWPNKCIKGVFLFDHLVWIVMYIIIIPLRLMLTPMKRLWYDFKLCQAVVISVLVVWFVSNLYESVLLKWFSHWLEKSKEEKYSMFSENAIEFALFDRRTDSAFYYKILRNEMKIREDEMMSKRKPKSRNVLFQTIKCMLAIKRKKNEKKDNADELNSDETNEDETDEESIEQDIENSYNEEDNFQEGKLVIKLQKSESTIEDIPPSECPDTQISIQNDISELDSEEKLL</sequence>
<feature type="transmembrane region" description="Helical" evidence="2">
    <location>
        <begin position="145"/>
        <end position="162"/>
    </location>
</feature>
<feature type="transmembrane region" description="Helical" evidence="2">
    <location>
        <begin position="233"/>
        <end position="253"/>
    </location>
</feature>
<feature type="region of interest" description="Disordered" evidence="1">
    <location>
        <begin position="343"/>
        <end position="424"/>
    </location>
</feature>
<keyword evidence="2" id="KW-1133">Transmembrane helix</keyword>
<feature type="transmembrane region" description="Helical" evidence="2">
    <location>
        <begin position="75"/>
        <end position="93"/>
    </location>
</feature>
<dbReference type="AlphaFoldDB" id="A0A6J2YHA2"/>
<feature type="compositionally biased region" description="Polar residues" evidence="1">
    <location>
        <begin position="404"/>
        <end position="414"/>
    </location>
</feature>
<feature type="transmembrane region" description="Helical" evidence="2">
    <location>
        <begin position="204"/>
        <end position="227"/>
    </location>
</feature>
<keyword evidence="3" id="KW-1185">Reference proteome</keyword>
<keyword evidence="2" id="KW-0472">Membrane</keyword>
<evidence type="ECO:0000256" key="2">
    <source>
        <dbReference type="SAM" id="Phobius"/>
    </source>
</evidence>
<accession>A0A6J2YHA2</accession>
<name>A0A6J2YHA2_SITOR</name>
<evidence type="ECO:0000313" key="3">
    <source>
        <dbReference type="Proteomes" id="UP000504635"/>
    </source>
</evidence>
<dbReference type="OrthoDB" id="6784046at2759"/>
<dbReference type="InParanoid" id="A0A6J2YHA2"/>
<reference evidence="4" key="1">
    <citation type="submission" date="2025-08" db="UniProtKB">
        <authorList>
            <consortium name="RefSeq"/>
        </authorList>
    </citation>
    <scope>IDENTIFICATION</scope>
    <source>
        <tissue evidence="4">Gonads</tissue>
    </source>
</reference>